<evidence type="ECO:0000256" key="7">
    <source>
        <dbReference type="ARBA" id="ARBA00023054"/>
    </source>
</evidence>
<feature type="domain" description="SAM-dependent MTase TRM10-type" evidence="11">
    <location>
        <begin position="211"/>
        <end position="405"/>
    </location>
</feature>
<evidence type="ECO:0000259" key="11">
    <source>
        <dbReference type="PROSITE" id="PS51675"/>
    </source>
</evidence>
<dbReference type="GO" id="GO:0008168">
    <property type="term" value="F:methyltransferase activity"/>
    <property type="evidence" value="ECO:0007669"/>
    <property type="project" value="UniProtKB-KW"/>
</dbReference>
<dbReference type="STRING" id="947166.A0A1D1UXS0"/>
<dbReference type="InterPro" id="IPR038459">
    <property type="entry name" value="MT_TRM10-typ_sf"/>
</dbReference>
<comment type="subcellular location">
    <subcellularLocation>
        <location evidence="1">Mitochondrion</location>
    </subcellularLocation>
</comment>
<evidence type="ECO:0000256" key="4">
    <source>
        <dbReference type="ARBA" id="ARBA00022691"/>
    </source>
</evidence>
<organism evidence="12 13">
    <name type="scientific">Ramazzottius varieornatus</name>
    <name type="common">Water bear</name>
    <name type="synonym">Tardigrade</name>
    <dbReference type="NCBI Taxonomy" id="947166"/>
    <lineage>
        <taxon>Eukaryota</taxon>
        <taxon>Metazoa</taxon>
        <taxon>Ecdysozoa</taxon>
        <taxon>Tardigrada</taxon>
        <taxon>Eutardigrada</taxon>
        <taxon>Parachela</taxon>
        <taxon>Hypsibioidea</taxon>
        <taxon>Ramazzottiidae</taxon>
        <taxon>Ramazzottius</taxon>
    </lineage>
</organism>
<proteinExistence type="predicted"/>
<evidence type="ECO:0000256" key="9">
    <source>
        <dbReference type="ARBA" id="ARBA00029803"/>
    </source>
</evidence>
<evidence type="ECO:0000256" key="1">
    <source>
        <dbReference type="ARBA" id="ARBA00004173"/>
    </source>
</evidence>
<evidence type="ECO:0000256" key="2">
    <source>
        <dbReference type="ARBA" id="ARBA00022603"/>
    </source>
</evidence>
<dbReference type="EMBL" id="BDGG01000002">
    <property type="protein sequence ID" value="GAU94429.1"/>
    <property type="molecule type" value="Genomic_DNA"/>
</dbReference>
<name>A0A1D1UXS0_RAMVA</name>
<keyword evidence="13" id="KW-1185">Reference proteome</keyword>
<dbReference type="InterPro" id="IPR028564">
    <property type="entry name" value="MT_TRM10-typ"/>
</dbReference>
<gene>
    <name evidence="12" type="primary">RvY_06204-1</name>
    <name evidence="12" type="synonym">RvY_06204.1</name>
    <name evidence="12" type="ORF">RvY_06204</name>
</gene>
<dbReference type="GO" id="GO:0097745">
    <property type="term" value="P:mitochondrial tRNA 5'-end processing"/>
    <property type="evidence" value="ECO:0007669"/>
    <property type="project" value="TreeGrafter"/>
</dbReference>
<evidence type="ECO:0000313" key="12">
    <source>
        <dbReference type="EMBL" id="GAU94429.1"/>
    </source>
</evidence>
<dbReference type="GO" id="GO:0005739">
    <property type="term" value="C:mitochondrion"/>
    <property type="evidence" value="ECO:0007669"/>
    <property type="project" value="UniProtKB-SubCell"/>
</dbReference>
<dbReference type="GO" id="GO:0032259">
    <property type="term" value="P:methylation"/>
    <property type="evidence" value="ECO:0007669"/>
    <property type="project" value="UniProtKB-KW"/>
</dbReference>
<evidence type="ECO:0000256" key="10">
    <source>
        <dbReference type="SAM" id="MobiDB-lite"/>
    </source>
</evidence>
<reference evidence="12 13" key="1">
    <citation type="journal article" date="2016" name="Nat. Commun.">
        <title>Extremotolerant tardigrade genome and improved radiotolerance of human cultured cells by tardigrade-unique protein.</title>
        <authorList>
            <person name="Hashimoto T."/>
            <person name="Horikawa D.D."/>
            <person name="Saito Y."/>
            <person name="Kuwahara H."/>
            <person name="Kozuka-Hata H."/>
            <person name="Shin-I T."/>
            <person name="Minakuchi Y."/>
            <person name="Ohishi K."/>
            <person name="Motoyama A."/>
            <person name="Aizu T."/>
            <person name="Enomoto A."/>
            <person name="Kondo K."/>
            <person name="Tanaka S."/>
            <person name="Hara Y."/>
            <person name="Koshikawa S."/>
            <person name="Sagara H."/>
            <person name="Miura T."/>
            <person name="Yokobori S."/>
            <person name="Miyagawa K."/>
            <person name="Suzuki Y."/>
            <person name="Kubo T."/>
            <person name="Oyama M."/>
            <person name="Kohara Y."/>
            <person name="Fujiyama A."/>
            <person name="Arakawa K."/>
            <person name="Katayama T."/>
            <person name="Toyoda A."/>
            <person name="Kunieda T."/>
        </authorList>
    </citation>
    <scope>NUCLEOTIDE SEQUENCE [LARGE SCALE GENOMIC DNA]</scope>
    <source>
        <strain evidence="12 13">YOKOZUNA-1</strain>
    </source>
</reference>
<dbReference type="OrthoDB" id="9976048at2759"/>
<keyword evidence="4" id="KW-0949">S-adenosyl-L-methionine</keyword>
<dbReference type="Proteomes" id="UP000186922">
    <property type="component" value="Unassembled WGS sequence"/>
</dbReference>
<dbReference type="GO" id="GO:0000049">
    <property type="term" value="F:tRNA binding"/>
    <property type="evidence" value="ECO:0007669"/>
    <property type="project" value="TreeGrafter"/>
</dbReference>
<evidence type="ECO:0000313" key="13">
    <source>
        <dbReference type="Proteomes" id="UP000186922"/>
    </source>
</evidence>
<sequence>MACSSLSSVFRQTQRILWRRCAEYGSSGSWTSVEGRPTTRCLCTSRKYIKPLFSSLLCRSPASFSSQTSTYSTGADPPESANLTAPAPMEYITLPGLSDEEQQRFRVLQFEFEVLKQSGNQVPSKLTEHEWRRVLTHNSRSARIKFYRFLFKNEMAEENEKKRKAAASAIREIKHQQLRREVAEDPDAIRYGLNLNSIFPYIRDTTMLMSQNVKLAQARMFGQPLVFDLDYDDWMSIREQTNTAMQIRDAHAYNKDARDPFWFQICNARMRGMTMEALKRGIPNLGEPSCLIEVSEKSYLDLFPKERLVYLSYNAEDTLLKFNPEDIYIIGGLVDKTNPKPLSMAKCKKQGLRRAKLPLDVYVRWAMGGKNLTINQVAALLIDVKEHGDWERALIKHIPKRKLVQPEDLQSSPGVQPYHKQEQYRAPYAERYGGGRRRKEQQQFRSVLESLLSQ</sequence>
<dbReference type="Gene3D" id="3.40.1280.30">
    <property type="match status" value="1"/>
</dbReference>
<dbReference type="PROSITE" id="PS51675">
    <property type="entry name" value="SAM_MT_TRM10"/>
    <property type="match status" value="1"/>
</dbReference>
<dbReference type="GO" id="GO:0005654">
    <property type="term" value="C:nucleoplasm"/>
    <property type="evidence" value="ECO:0007669"/>
    <property type="project" value="TreeGrafter"/>
</dbReference>
<dbReference type="GO" id="GO:0070131">
    <property type="term" value="P:positive regulation of mitochondrial translation"/>
    <property type="evidence" value="ECO:0007669"/>
    <property type="project" value="TreeGrafter"/>
</dbReference>
<keyword evidence="7" id="KW-0175">Coiled coil</keyword>
<feature type="region of interest" description="Disordered" evidence="10">
    <location>
        <begin position="406"/>
        <end position="440"/>
    </location>
</feature>
<dbReference type="PANTHER" id="PTHR13563:SF5">
    <property type="entry name" value="TRNA METHYLTRANSFERASE 10 HOMOLOG C"/>
    <property type="match status" value="1"/>
</dbReference>
<evidence type="ECO:0000256" key="6">
    <source>
        <dbReference type="ARBA" id="ARBA00022946"/>
    </source>
</evidence>
<evidence type="ECO:0000256" key="8">
    <source>
        <dbReference type="ARBA" id="ARBA00023128"/>
    </source>
</evidence>
<comment type="caution">
    <text evidence="12">The sequence shown here is derived from an EMBL/GenBank/DDBJ whole genome shotgun (WGS) entry which is preliminary data.</text>
</comment>
<keyword evidence="5" id="KW-0819">tRNA processing</keyword>
<protein>
    <recommendedName>
        <fullName evidence="9">RNA (guanine-9-)-methyltransferase domain-containing protein 1</fullName>
    </recommendedName>
</protein>
<keyword evidence="2" id="KW-0489">Methyltransferase</keyword>
<keyword evidence="8" id="KW-0496">Mitochondrion</keyword>
<accession>A0A1D1UXS0</accession>
<keyword evidence="3" id="KW-0808">Transferase</keyword>
<evidence type="ECO:0000256" key="5">
    <source>
        <dbReference type="ARBA" id="ARBA00022694"/>
    </source>
</evidence>
<dbReference type="CDD" id="cd18102">
    <property type="entry name" value="Trm10_MRRP1"/>
    <property type="match status" value="1"/>
</dbReference>
<dbReference type="InterPro" id="IPR007356">
    <property type="entry name" value="tRNA_m1G_MeTrfase_euk"/>
</dbReference>
<dbReference type="PANTHER" id="PTHR13563">
    <property type="entry name" value="TRNA (GUANINE-9-) METHYLTRANSFERASE"/>
    <property type="match status" value="1"/>
</dbReference>
<evidence type="ECO:0000256" key="3">
    <source>
        <dbReference type="ARBA" id="ARBA00022679"/>
    </source>
</evidence>
<dbReference type="InterPro" id="IPR025812">
    <property type="entry name" value="Trm10_C_MTase_dom"/>
</dbReference>
<dbReference type="AlphaFoldDB" id="A0A1D1UXS0"/>
<keyword evidence="6" id="KW-0809">Transit peptide</keyword>